<dbReference type="RefSeq" id="WP_115558214.1">
    <property type="nucleotide sequence ID" value="NZ_CP031376.1"/>
</dbReference>
<dbReference type="Gene3D" id="3.40.605.10">
    <property type="entry name" value="Aldehyde Dehydrogenase, Chain A, domain 1"/>
    <property type="match status" value="1"/>
</dbReference>
<evidence type="ECO:0000256" key="4">
    <source>
        <dbReference type="RuleBase" id="RU003345"/>
    </source>
</evidence>
<evidence type="ECO:0000256" key="2">
    <source>
        <dbReference type="ARBA" id="ARBA00023002"/>
    </source>
</evidence>
<dbReference type="GO" id="GO:0008911">
    <property type="term" value="F:lactaldehyde dehydrogenase (NAD+) activity"/>
    <property type="evidence" value="ECO:0007669"/>
    <property type="project" value="TreeGrafter"/>
</dbReference>
<dbReference type="InterPro" id="IPR015590">
    <property type="entry name" value="Aldehyde_DH_dom"/>
</dbReference>
<dbReference type="InterPro" id="IPR016162">
    <property type="entry name" value="Ald_DH_N"/>
</dbReference>
<dbReference type="AlphaFoldDB" id="A0A345Z3Y1"/>
<keyword evidence="2 4" id="KW-0560">Oxidoreductase</keyword>
<evidence type="ECO:0000313" key="6">
    <source>
        <dbReference type="EMBL" id="AXK51310.1"/>
    </source>
</evidence>
<reference evidence="6 7" key="1">
    <citation type="submission" date="2018-07" db="EMBL/GenBank/DDBJ databases">
        <title>Complete genome sequence of Spiroplasma alleghenense PLHS-1 (ATCC 51752).</title>
        <authorList>
            <person name="Chou L."/>
            <person name="Lee T.-Y."/>
            <person name="Tsai Y.-M."/>
            <person name="Kuo C.-H."/>
        </authorList>
    </citation>
    <scope>NUCLEOTIDE SEQUENCE [LARGE SCALE GENOMIC DNA]</scope>
    <source>
        <strain evidence="6 7">PLHS-1</strain>
    </source>
</reference>
<comment type="similarity">
    <text evidence="1 4">Belongs to the aldehyde dehydrogenase family.</text>
</comment>
<dbReference type="Proteomes" id="UP000254792">
    <property type="component" value="Chromosome"/>
</dbReference>
<dbReference type="PANTHER" id="PTHR42991">
    <property type="entry name" value="ALDEHYDE DEHYDROGENASE"/>
    <property type="match status" value="1"/>
</dbReference>
<dbReference type="Gene3D" id="3.40.309.10">
    <property type="entry name" value="Aldehyde Dehydrogenase, Chain A, domain 2"/>
    <property type="match status" value="1"/>
</dbReference>
<dbReference type="InterPro" id="IPR029510">
    <property type="entry name" value="Ald_DH_CS_GLU"/>
</dbReference>
<dbReference type="InterPro" id="IPR016161">
    <property type="entry name" value="Ald_DH/histidinol_DH"/>
</dbReference>
<dbReference type="KEGG" id="salx:SALLE_v1c06400"/>
<dbReference type="PANTHER" id="PTHR42991:SF1">
    <property type="entry name" value="ALDEHYDE DEHYDROGENASE"/>
    <property type="match status" value="1"/>
</dbReference>
<dbReference type="Pfam" id="PF00171">
    <property type="entry name" value="Aldedh"/>
    <property type="match status" value="1"/>
</dbReference>
<dbReference type="InterPro" id="IPR016163">
    <property type="entry name" value="Ald_DH_C"/>
</dbReference>
<name>A0A345Z3Y1_9MOLU</name>
<accession>A0A345Z3Y1</accession>
<dbReference type="PROSITE" id="PS00070">
    <property type="entry name" value="ALDEHYDE_DEHYDR_CYS"/>
    <property type="match status" value="1"/>
</dbReference>
<keyword evidence="7" id="KW-1185">Reference proteome</keyword>
<dbReference type="PROSITE" id="PS00687">
    <property type="entry name" value="ALDEHYDE_DEHYDR_GLU"/>
    <property type="match status" value="1"/>
</dbReference>
<feature type="active site" evidence="3">
    <location>
        <position position="246"/>
    </location>
</feature>
<protein>
    <submittedName>
        <fullName evidence="6">Glyceraldehyde-3-phosphate dehydrogenase</fullName>
    </submittedName>
</protein>
<proteinExistence type="inferred from homology"/>
<dbReference type="OrthoDB" id="9762913at2"/>
<evidence type="ECO:0000259" key="5">
    <source>
        <dbReference type="Pfam" id="PF00171"/>
    </source>
</evidence>
<dbReference type="EMBL" id="CP031376">
    <property type="protein sequence ID" value="AXK51310.1"/>
    <property type="molecule type" value="Genomic_DNA"/>
</dbReference>
<organism evidence="6 7">
    <name type="scientific">Spiroplasma alleghenense</name>
    <dbReference type="NCBI Taxonomy" id="216931"/>
    <lineage>
        <taxon>Bacteria</taxon>
        <taxon>Bacillati</taxon>
        <taxon>Mycoplasmatota</taxon>
        <taxon>Mollicutes</taxon>
        <taxon>Entomoplasmatales</taxon>
        <taxon>Spiroplasmataceae</taxon>
        <taxon>Spiroplasma</taxon>
    </lineage>
</organism>
<dbReference type="InterPro" id="IPR016160">
    <property type="entry name" value="Ald_DH_CS_CYS"/>
</dbReference>
<evidence type="ECO:0000256" key="1">
    <source>
        <dbReference type="ARBA" id="ARBA00009986"/>
    </source>
</evidence>
<evidence type="ECO:0000256" key="3">
    <source>
        <dbReference type="PROSITE-ProRule" id="PRU10007"/>
    </source>
</evidence>
<dbReference type="CDD" id="cd07082">
    <property type="entry name" value="ALDH_F11_NP-GAPDH"/>
    <property type="match status" value="1"/>
</dbReference>
<evidence type="ECO:0000313" key="7">
    <source>
        <dbReference type="Proteomes" id="UP000254792"/>
    </source>
</evidence>
<sequence>MEFKSVINGKKIDNKQWLEIINPTSLQVAGRVTALDAQNIEEAFKAARNSQEKWENTKLLDRIEILRKFRNLIEKNSDKIAEIMMLEIAKGFNESKTEVIRTLELIDYTFEESKRLNPLALTGEELGAENKIGIFSRVAKGVVLAISPFNYPVNLALAKIFPALVSGNSVVFKPATAGSLVGAFLGELSIEAKLPNGIFNVVTGRGREIGDLISTNKEIDFISFTGSVGVGNHLKEIASTKDMVLELGGKDPAIILDDENIEFYANEIITGAFGYSGQRCTAIKRVLTTDKVADQLIPFLLKKVENLSVGEPKDNPNITPMIDEKAALFVKGLIDDAVDKKALILHGGNLVKNRLEPTLVDNVSTSMRLAWEEPFGPVLPIIRLKNNEEIIKVANESDFGLQASIFTKDINSAIKIAKRLKCGTVNINGKSQRGPDSFPFSGIKDSGMGVQGVREALLSMTRYKGIVLNYN</sequence>
<dbReference type="SUPFAM" id="SSF53720">
    <property type="entry name" value="ALDH-like"/>
    <property type="match status" value="1"/>
</dbReference>
<feature type="domain" description="Aldehyde dehydrogenase" evidence="5">
    <location>
        <begin position="15"/>
        <end position="464"/>
    </location>
</feature>
<dbReference type="InterPro" id="IPR051020">
    <property type="entry name" value="ALDH-related_metabolic_enz"/>
</dbReference>
<gene>
    <name evidence="6" type="primary">gapN</name>
    <name evidence="6" type="ORF">SALLE_v1c06400</name>
</gene>